<dbReference type="EMBL" id="JAODUO010000239">
    <property type="protein sequence ID" value="KAK2185352.1"/>
    <property type="molecule type" value="Genomic_DNA"/>
</dbReference>
<sequence length="765" mass="87575">MAMINRYLQTTGIEAAFKEQCHQLLKSPHLPYNPYPSLVRQLRAYVESFTYHSMDDDDILQQLVYQVQNTTIPEIVQPITGESVYGTQNSIEMISPSVLEQYRWLLKNVTPPVARLHQMTGYVNQVVTALLAPATLHGTFYPHPASINFRVEFIIIGPDVNQAVAIFLESVTNDILHMDSSGTHIFLGLTVPVKDPHEKEKWQQHIYPVEMLQNQKPESWEAIYDAMVKHQKISAECLFRLSEGGDIYRRGQKQYCLNFVEIDEKTGTEKGFQFFSDFPFATLYEGIFLQRSYAEAYVNTFLKRLNFFEDAGNFEENLTDARHLDVNCTITFVIDFRENCQKMVASFHSPSQIFEIVPYALTLITADRKSYPDSLTTDLYKMLHSTAADLHHLMQQNRTIQEVIQHLLGVRTRSSSVVNKLFKQYRNSIVELFSRDEISDDIKSVGQVMMRGLTVITGGDTVHVPVNVDRTSDLHGMEEFDIWNHGNEVLNVQSCMRQVGGPQQIAKESVLLTYVVDTHLDDVWSGFLADLLTEGDSKFPKNPFPRLVSTLRQATLSMELRAKTDDQLQQKILHGKVQVDDPTHYICTIPGHSVYGLSSALSALDVTTFEKLLAIAETFRPIDTNRDVDVYKVGMSCAVSGHCTLYGVVDPYMRQIDLHEHCYITGPTGCVGDAFAVYAHLIYEELMTVSGNQDNVILGVYMGREESLWSIASVKERKRGFVAELEHRFMAREPVYWKLFVWNEWRYIPVVKHLRLHYWNTELTE</sequence>
<evidence type="ECO:0000313" key="1">
    <source>
        <dbReference type="EMBL" id="KAK2185352.1"/>
    </source>
</evidence>
<evidence type="ECO:0000313" key="2">
    <source>
        <dbReference type="Proteomes" id="UP001209878"/>
    </source>
</evidence>
<organism evidence="1 2">
    <name type="scientific">Ridgeia piscesae</name>
    <name type="common">Tubeworm</name>
    <dbReference type="NCBI Taxonomy" id="27915"/>
    <lineage>
        <taxon>Eukaryota</taxon>
        <taxon>Metazoa</taxon>
        <taxon>Spiralia</taxon>
        <taxon>Lophotrochozoa</taxon>
        <taxon>Annelida</taxon>
        <taxon>Polychaeta</taxon>
        <taxon>Sedentaria</taxon>
        <taxon>Canalipalpata</taxon>
        <taxon>Sabellida</taxon>
        <taxon>Siboglinidae</taxon>
        <taxon>Ridgeia</taxon>
    </lineage>
</organism>
<name>A0AAD9NZJ5_RIDPI</name>
<protein>
    <submittedName>
        <fullName evidence="1">Uncharacterized protein</fullName>
    </submittedName>
</protein>
<comment type="caution">
    <text evidence="1">The sequence shown here is derived from an EMBL/GenBank/DDBJ whole genome shotgun (WGS) entry which is preliminary data.</text>
</comment>
<proteinExistence type="predicted"/>
<reference evidence="1" key="1">
    <citation type="journal article" date="2023" name="Mol. Biol. Evol.">
        <title>Third-Generation Sequencing Reveals the Adaptive Role of the Epigenome in Three Deep-Sea Polychaetes.</title>
        <authorList>
            <person name="Perez M."/>
            <person name="Aroh O."/>
            <person name="Sun Y."/>
            <person name="Lan Y."/>
            <person name="Juniper S.K."/>
            <person name="Young C.R."/>
            <person name="Angers B."/>
            <person name="Qian P.Y."/>
        </authorList>
    </citation>
    <scope>NUCLEOTIDE SEQUENCE</scope>
    <source>
        <strain evidence="1">R07B-5</strain>
    </source>
</reference>
<accession>A0AAD9NZJ5</accession>
<gene>
    <name evidence="1" type="ORF">NP493_239g03014</name>
</gene>
<dbReference type="Proteomes" id="UP001209878">
    <property type="component" value="Unassembled WGS sequence"/>
</dbReference>
<dbReference type="AlphaFoldDB" id="A0AAD9NZJ5"/>
<keyword evidence="2" id="KW-1185">Reference proteome</keyword>